<evidence type="ECO:0000313" key="1">
    <source>
        <dbReference type="EMBL" id="KAG1793746.1"/>
    </source>
</evidence>
<evidence type="ECO:0000313" key="2">
    <source>
        <dbReference type="Proteomes" id="UP000807769"/>
    </source>
</evidence>
<dbReference type="Proteomes" id="UP000807769">
    <property type="component" value="Unassembled WGS sequence"/>
</dbReference>
<proteinExistence type="predicted"/>
<sequence length="108" mass="11955">MTLNLNGKCRPRHRTLARHLENINQITTNISVPWATAFLFGVIMFRRDSNAAKFGGDTSSRAISIRVAFSVACVAPQMLLMNLSPSPDDKDIASLCKGHRSNWPNVSQ</sequence>
<dbReference type="GeneID" id="64637975"/>
<comment type="caution">
    <text evidence="1">The sequence shown here is derived from an EMBL/GenBank/DDBJ whole genome shotgun (WGS) entry which is preliminary data.</text>
</comment>
<protein>
    <submittedName>
        <fullName evidence="1">Uncharacterized protein</fullName>
    </submittedName>
</protein>
<dbReference type="EMBL" id="JABBWG010000427">
    <property type="protein sequence ID" value="KAG1793746.1"/>
    <property type="molecule type" value="Genomic_DNA"/>
</dbReference>
<dbReference type="AlphaFoldDB" id="A0A9P7AQW2"/>
<reference evidence="1" key="1">
    <citation type="journal article" date="2020" name="New Phytol.">
        <title>Comparative genomics reveals dynamic genome evolution in host specialist ectomycorrhizal fungi.</title>
        <authorList>
            <person name="Lofgren L.A."/>
            <person name="Nguyen N.H."/>
            <person name="Vilgalys R."/>
            <person name="Ruytinx J."/>
            <person name="Liao H.L."/>
            <person name="Branco S."/>
            <person name="Kuo A."/>
            <person name="LaButti K."/>
            <person name="Lipzen A."/>
            <person name="Andreopoulos W."/>
            <person name="Pangilinan J."/>
            <person name="Riley R."/>
            <person name="Hundley H."/>
            <person name="Na H."/>
            <person name="Barry K."/>
            <person name="Grigoriev I.V."/>
            <person name="Stajich J.E."/>
            <person name="Kennedy P.G."/>
        </authorList>
    </citation>
    <scope>NUCLEOTIDE SEQUENCE</scope>
    <source>
        <strain evidence="1">MN1</strain>
    </source>
</reference>
<gene>
    <name evidence="1" type="ORF">BJ212DRAFT_741966</name>
</gene>
<keyword evidence="2" id="KW-1185">Reference proteome</keyword>
<accession>A0A9P7AQW2</accession>
<dbReference type="RefSeq" id="XP_041185020.1">
    <property type="nucleotide sequence ID" value="XM_041343959.1"/>
</dbReference>
<name>A0A9P7AQW2_9AGAM</name>
<organism evidence="1 2">
    <name type="scientific">Suillus subaureus</name>
    <dbReference type="NCBI Taxonomy" id="48587"/>
    <lineage>
        <taxon>Eukaryota</taxon>
        <taxon>Fungi</taxon>
        <taxon>Dikarya</taxon>
        <taxon>Basidiomycota</taxon>
        <taxon>Agaricomycotina</taxon>
        <taxon>Agaricomycetes</taxon>
        <taxon>Agaricomycetidae</taxon>
        <taxon>Boletales</taxon>
        <taxon>Suillineae</taxon>
        <taxon>Suillaceae</taxon>
        <taxon>Suillus</taxon>
    </lineage>
</organism>